<name>A0A5P9P1I7_9EURY</name>
<dbReference type="AlphaFoldDB" id="A0A5P9P1I7"/>
<evidence type="ECO:0000259" key="1">
    <source>
        <dbReference type="Pfam" id="PF18545"/>
    </source>
</evidence>
<dbReference type="GeneID" id="42300452"/>
<dbReference type="InterPro" id="IPR040624">
    <property type="entry name" value="HalOD1"/>
</dbReference>
<reference evidence="2 3" key="1">
    <citation type="journal article" date="2007" name="Int. J. Syst. Evol. Microbiol.">
        <title>Natronorubrum sulfidifaciens sp. nov., an extremely haloalkaliphilic archaeon isolated from Aiding salt lake in Xin-Jiang, China.</title>
        <authorList>
            <person name="Cui H.L."/>
            <person name="Tohty D."/>
            <person name="Liu H.C."/>
            <person name="Liu S.J."/>
            <person name="Oren A."/>
            <person name="Zhou P.J."/>
        </authorList>
    </citation>
    <scope>NUCLEOTIDE SEQUENCE [LARGE SCALE GENOMIC DNA]</scope>
    <source>
        <strain evidence="2 3">7-3</strain>
    </source>
</reference>
<organism evidence="2 3">
    <name type="scientific">Natronorubrum aibiense</name>
    <dbReference type="NCBI Taxonomy" id="348826"/>
    <lineage>
        <taxon>Archaea</taxon>
        <taxon>Methanobacteriati</taxon>
        <taxon>Methanobacteriota</taxon>
        <taxon>Stenosarchaea group</taxon>
        <taxon>Halobacteria</taxon>
        <taxon>Halobacteriales</taxon>
        <taxon>Natrialbaceae</taxon>
        <taxon>Natronorubrum</taxon>
    </lineage>
</organism>
<dbReference type="RefSeq" id="WP_152939629.1">
    <property type="nucleotide sequence ID" value="NZ_CP045488.1"/>
</dbReference>
<dbReference type="KEGG" id="nas:GCU68_05355"/>
<gene>
    <name evidence="2" type="ORF">GCU68_05355</name>
</gene>
<feature type="domain" description="Halobacterial output" evidence="1">
    <location>
        <begin position="9"/>
        <end position="82"/>
    </location>
</feature>
<dbReference type="Pfam" id="PF18545">
    <property type="entry name" value="HalOD1"/>
    <property type="match status" value="1"/>
</dbReference>
<proteinExistence type="predicted"/>
<dbReference type="OrthoDB" id="162692at2157"/>
<accession>A0A5P9P1I7</accession>
<dbReference type="EMBL" id="CP045488">
    <property type="protein sequence ID" value="QFU81995.1"/>
    <property type="molecule type" value="Genomic_DNA"/>
</dbReference>
<dbReference type="Proteomes" id="UP000326170">
    <property type="component" value="Chromosome"/>
</dbReference>
<evidence type="ECO:0000313" key="2">
    <source>
        <dbReference type="EMBL" id="QFU81995.1"/>
    </source>
</evidence>
<keyword evidence="3" id="KW-1185">Reference proteome</keyword>
<evidence type="ECO:0000313" key="3">
    <source>
        <dbReference type="Proteomes" id="UP000326170"/>
    </source>
</evidence>
<sequence length="84" mass="9080">MNDGRSVRDDSVADMIISAVADAEGVDTLELPPLWDVIDPDALEAVFAPSNGGRFGDRIGRLSFEYCSYVVTVEFGHSTTVTLE</sequence>
<protein>
    <recommendedName>
        <fullName evidence="1">Halobacterial output domain-containing protein</fullName>
    </recommendedName>
</protein>